<dbReference type="GO" id="GO:0015344">
    <property type="term" value="F:siderophore uptake transmembrane transporter activity"/>
    <property type="evidence" value="ECO:0007669"/>
    <property type="project" value="TreeGrafter"/>
</dbReference>
<organism evidence="15 16">
    <name type="scientific">Draconibacterium aestuarii</name>
    <dbReference type="NCBI Taxonomy" id="2998507"/>
    <lineage>
        <taxon>Bacteria</taxon>
        <taxon>Pseudomonadati</taxon>
        <taxon>Bacteroidota</taxon>
        <taxon>Bacteroidia</taxon>
        <taxon>Marinilabiliales</taxon>
        <taxon>Prolixibacteraceae</taxon>
        <taxon>Draconibacterium</taxon>
    </lineage>
</organism>
<dbReference type="InterPro" id="IPR023996">
    <property type="entry name" value="TonB-dep_OMP_SusC/RagA"/>
</dbReference>
<dbReference type="Pfam" id="PF13715">
    <property type="entry name" value="CarbopepD_reg_2"/>
    <property type="match status" value="1"/>
</dbReference>
<dbReference type="Gene3D" id="2.170.130.10">
    <property type="entry name" value="TonB-dependent receptor, plug domain"/>
    <property type="match status" value="1"/>
</dbReference>
<dbReference type="SUPFAM" id="SSF56935">
    <property type="entry name" value="Porins"/>
    <property type="match status" value="1"/>
</dbReference>
<evidence type="ECO:0000256" key="7">
    <source>
        <dbReference type="ARBA" id="ARBA00023136"/>
    </source>
</evidence>
<dbReference type="Pfam" id="PF00593">
    <property type="entry name" value="TonB_dep_Rec_b-barrel"/>
    <property type="match status" value="1"/>
</dbReference>
<evidence type="ECO:0000259" key="14">
    <source>
        <dbReference type="Pfam" id="PF07715"/>
    </source>
</evidence>
<evidence type="ECO:0000256" key="9">
    <source>
        <dbReference type="ARBA" id="ARBA00023237"/>
    </source>
</evidence>
<dbReference type="RefSeq" id="WP_343334961.1">
    <property type="nucleotide sequence ID" value="NZ_JAPOHD010000061.1"/>
</dbReference>
<dbReference type="PROSITE" id="PS52016">
    <property type="entry name" value="TONB_DEPENDENT_REC_3"/>
    <property type="match status" value="1"/>
</dbReference>
<evidence type="ECO:0000256" key="8">
    <source>
        <dbReference type="ARBA" id="ARBA00023170"/>
    </source>
</evidence>
<sequence length="1101" mass="122439">MKLIILFMAITCGQLIASNTYAQSQRINLNLQNVKLKEVLGEIEENSRFFFLYNGKLVNVETEVREVSINNELIETALHKILEDTDIAFEVFDRQIVLSPKSSEENVQDQKKVTGKVVEANGSGLPGVTVLVKGTTNGTTTDMDGNFEISVPVGSTLAFSFIGMISQEIAVGDQSVINVTLAEASIGLEEVIAVGYGTVKKKDVTGSIVNVNVEDLGNRPVASVEEALQGMVSGVTVSNNGGSPAEDPQIRIRGLSTLNSEGPLWIVDGVINANGVDPNEIESMTVLKDASAAIYGSRASAGVILVTTKSGKKGLTVSLDVKYGWSQPWKTMEALNAEQYCDFYTDVYNNSGLTVPSLLSDPYFRTTRTDWLDAVFQTGVTQDYSLTVSGGSEKSTFSVFANYKNITGTLHNTFNKNGRIRIKSDHKINKRITLGENVSLTTGTRRGTNTTSGYTGTILGAVYYPASAKIWSDEANGIYSGVIDPNEVDINLAGQFGDLLNPYAQLDRMNGTNPNINALVNAYVEVKIIDGLKFKSNLSYNYSQNYDKSFRYRILEPGKVYDYNQLSTSAGVNKSLVAEQLLTYEKTFTKHKISALAGYTAEEYEWQSFGTSARDFSIEDEWAQEYVNASDFNTDVPWSSYADNALVSMLGRVAYTYDDKYYATAVIRRDGSSKVMTDYRWGIFPSVSLAWRISEESFMEEISFIDDLKIRASWGKMGNISPLGNYEFAVPLSKTYILSGENPERNEAYYMNGISNEELQWETTTSVDIGFDAFLLDSKLTLSGDYYKKTVNDMLVQPSLIQFAGVSQAPWINVGEVENKGFEFTAGYHNKVGEFNYNVSFNVSNNRNELIKYTDTKDFENHGDHVRSTLRPFRSEVGQPLYSYYLIKNDGIFQSDAEAQAYTKDGNMIQPNAKAGDLKFVDYNNDGKIDSDDKQFCGDYYPDLTYGLNFSFQYKNWDCNLMFQGVQGVDIFAGYKLSTYQPTQGYNVLTEALDAWSSSNTGSNIPRLQLIDENHNYSTESDWYLEDGSYLRLKNLSVGYTIPDNITKIIGTSKVRLFLTGQNLLTFTNYKGFDPEVGEHGLDMMKYPQSRTFMIGANVSF</sequence>
<evidence type="ECO:0000256" key="11">
    <source>
        <dbReference type="RuleBase" id="RU003357"/>
    </source>
</evidence>
<keyword evidence="4 10" id="KW-0812">Transmembrane</keyword>
<evidence type="ECO:0000256" key="2">
    <source>
        <dbReference type="ARBA" id="ARBA00022448"/>
    </source>
</evidence>
<evidence type="ECO:0000256" key="6">
    <source>
        <dbReference type="ARBA" id="ARBA00023077"/>
    </source>
</evidence>
<dbReference type="InterPro" id="IPR000531">
    <property type="entry name" value="Beta-barrel_TonB"/>
</dbReference>
<evidence type="ECO:0000256" key="4">
    <source>
        <dbReference type="ARBA" id="ARBA00022692"/>
    </source>
</evidence>
<evidence type="ECO:0000256" key="12">
    <source>
        <dbReference type="SAM" id="SignalP"/>
    </source>
</evidence>
<accession>A0A9X3J7M6</accession>
<comment type="caution">
    <text evidence="15">The sequence shown here is derived from an EMBL/GenBank/DDBJ whole genome shotgun (WGS) entry which is preliminary data.</text>
</comment>
<dbReference type="Gene3D" id="2.60.40.1120">
    <property type="entry name" value="Carboxypeptidase-like, regulatory domain"/>
    <property type="match status" value="1"/>
</dbReference>
<evidence type="ECO:0000256" key="1">
    <source>
        <dbReference type="ARBA" id="ARBA00004571"/>
    </source>
</evidence>
<dbReference type="InterPro" id="IPR023997">
    <property type="entry name" value="TonB-dep_OMP_SusC/RagA_CS"/>
</dbReference>
<dbReference type="PANTHER" id="PTHR30069:SF29">
    <property type="entry name" value="HEMOGLOBIN AND HEMOGLOBIN-HAPTOGLOBIN-BINDING PROTEIN 1-RELATED"/>
    <property type="match status" value="1"/>
</dbReference>
<evidence type="ECO:0000256" key="5">
    <source>
        <dbReference type="ARBA" id="ARBA00022729"/>
    </source>
</evidence>
<dbReference type="InterPro" id="IPR008969">
    <property type="entry name" value="CarboxyPept-like_regulatory"/>
</dbReference>
<keyword evidence="16" id="KW-1185">Reference proteome</keyword>
<dbReference type="Gene3D" id="2.40.170.20">
    <property type="entry name" value="TonB-dependent receptor, beta-barrel domain"/>
    <property type="match status" value="1"/>
</dbReference>
<feature type="signal peptide" evidence="12">
    <location>
        <begin position="1"/>
        <end position="17"/>
    </location>
</feature>
<dbReference type="Proteomes" id="UP001145087">
    <property type="component" value="Unassembled WGS sequence"/>
</dbReference>
<evidence type="ECO:0000313" key="15">
    <source>
        <dbReference type="EMBL" id="MCY1722638.1"/>
    </source>
</evidence>
<gene>
    <name evidence="15" type="ORF">OU798_19970</name>
</gene>
<dbReference type="Pfam" id="PF07715">
    <property type="entry name" value="Plug"/>
    <property type="match status" value="1"/>
</dbReference>
<comment type="subcellular location">
    <subcellularLocation>
        <location evidence="1 10">Cell outer membrane</location>
        <topology evidence="1 10">Multi-pass membrane protein</topology>
    </subcellularLocation>
</comment>
<evidence type="ECO:0000313" key="16">
    <source>
        <dbReference type="Proteomes" id="UP001145087"/>
    </source>
</evidence>
<keyword evidence="2 10" id="KW-0813">Transport</keyword>
<dbReference type="AlphaFoldDB" id="A0A9X3J7M6"/>
<proteinExistence type="inferred from homology"/>
<feature type="domain" description="TonB-dependent receptor plug" evidence="14">
    <location>
        <begin position="200"/>
        <end position="303"/>
    </location>
</feature>
<reference evidence="15" key="1">
    <citation type="submission" date="2022-11" db="EMBL/GenBank/DDBJ databases">
        <title>Marilongibacter aestuarii gen. nov., sp. nov., isolated from tidal flat sediment.</title>
        <authorList>
            <person name="Jiayan W."/>
        </authorList>
    </citation>
    <scope>NUCLEOTIDE SEQUENCE</scope>
    <source>
        <strain evidence="15">Z1-6</strain>
    </source>
</reference>
<dbReference type="PANTHER" id="PTHR30069">
    <property type="entry name" value="TONB-DEPENDENT OUTER MEMBRANE RECEPTOR"/>
    <property type="match status" value="1"/>
</dbReference>
<keyword evidence="3 10" id="KW-1134">Transmembrane beta strand</keyword>
<dbReference type="InterPro" id="IPR012910">
    <property type="entry name" value="Plug_dom"/>
</dbReference>
<dbReference type="InterPro" id="IPR039426">
    <property type="entry name" value="TonB-dep_rcpt-like"/>
</dbReference>
<feature type="chain" id="PRO_5040803932" evidence="12">
    <location>
        <begin position="18"/>
        <end position="1101"/>
    </location>
</feature>
<dbReference type="GO" id="GO:0044718">
    <property type="term" value="P:siderophore transmembrane transport"/>
    <property type="evidence" value="ECO:0007669"/>
    <property type="project" value="TreeGrafter"/>
</dbReference>
<keyword evidence="8 15" id="KW-0675">Receptor</keyword>
<dbReference type="SUPFAM" id="SSF49464">
    <property type="entry name" value="Carboxypeptidase regulatory domain-like"/>
    <property type="match status" value="1"/>
</dbReference>
<dbReference type="NCBIfam" id="TIGR04057">
    <property type="entry name" value="SusC_RagA_signa"/>
    <property type="match status" value="1"/>
</dbReference>
<dbReference type="GO" id="GO:0009279">
    <property type="term" value="C:cell outer membrane"/>
    <property type="evidence" value="ECO:0007669"/>
    <property type="project" value="UniProtKB-SubCell"/>
</dbReference>
<evidence type="ECO:0000259" key="13">
    <source>
        <dbReference type="Pfam" id="PF00593"/>
    </source>
</evidence>
<keyword evidence="6 11" id="KW-0798">TonB box</keyword>
<feature type="domain" description="TonB-dependent receptor-like beta-barrel" evidence="13">
    <location>
        <begin position="527"/>
        <end position="1064"/>
    </location>
</feature>
<comment type="similarity">
    <text evidence="10 11">Belongs to the TonB-dependent receptor family.</text>
</comment>
<name>A0A9X3J7M6_9BACT</name>
<dbReference type="InterPro" id="IPR036942">
    <property type="entry name" value="Beta-barrel_TonB_sf"/>
</dbReference>
<protein>
    <submittedName>
        <fullName evidence="15">TonB-dependent receptor</fullName>
    </submittedName>
</protein>
<dbReference type="EMBL" id="JAPOHD010000061">
    <property type="protein sequence ID" value="MCY1722638.1"/>
    <property type="molecule type" value="Genomic_DNA"/>
</dbReference>
<dbReference type="FunFam" id="2.60.40.1120:FF:000003">
    <property type="entry name" value="Outer membrane protein Omp121"/>
    <property type="match status" value="1"/>
</dbReference>
<dbReference type="NCBIfam" id="TIGR04056">
    <property type="entry name" value="OMP_RagA_SusC"/>
    <property type="match status" value="1"/>
</dbReference>
<keyword evidence="5 12" id="KW-0732">Signal</keyword>
<dbReference type="InterPro" id="IPR037066">
    <property type="entry name" value="Plug_dom_sf"/>
</dbReference>
<keyword evidence="9 10" id="KW-0998">Cell outer membrane</keyword>
<keyword evidence="7 10" id="KW-0472">Membrane</keyword>
<evidence type="ECO:0000256" key="10">
    <source>
        <dbReference type="PROSITE-ProRule" id="PRU01360"/>
    </source>
</evidence>
<evidence type="ECO:0000256" key="3">
    <source>
        <dbReference type="ARBA" id="ARBA00022452"/>
    </source>
</evidence>